<accession>A0A501VZF9</accession>
<feature type="coiled-coil region" evidence="1">
    <location>
        <begin position="141"/>
        <end position="177"/>
    </location>
</feature>
<proteinExistence type="predicted"/>
<feature type="transmembrane region" description="Helical" evidence="2">
    <location>
        <begin position="12"/>
        <end position="32"/>
    </location>
</feature>
<evidence type="ECO:0000256" key="2">
    <source>
        <dbReference type="SAM" id="Phobius"/>
    </source>
</evidence>
<keyword evidence="2" id="KW-0812">Transmembrane</keyword>
<evidence type="ECO:0000256" key="1">
    <source>
        <dbReference type="SAM" id="Coils"/>
    </source>
</evidence>
<dbReference type="InterPro" id="IPR010559">
    <property type="entry name" value="Sig_transdc_His_kin_internal"/>
</dbReference>
<gene>
    <name evidence="4" type="ORF">FJM65_18525</name>
</gene>
<dbReference type="AlphaFoldDB" id="A0A501VZF9"/>
<dbReference type="Pfam" id="PF06580">
    <property type="entry name" value="His_kinase"/>
    <property type="match status" value="1"/>
</dbReference>
<comment type="caution">
    <text evidence="4">The sequence shown here is derived from an EMBL/GenBank/DDBJ whole genome shotgun (WGS) entry which is preliminary data.</text>
</comment>
<keyword evidence="2" id="KW-0472">Membrane</keyword>
<reference evidence="4 5" key="1">
    <citation type="submission" date="2019-06" db="EMBL/GenBank/DDBJ databases">
        <title>A novel bacterium of genus Pontibacter, isolated from marine sediment.</title>
        <authorList>
            <person name="Huang H."/>
            <person name="Mo K."/>
            <person name="Hu Y."/>
        </authorList>
    </citation>
    <scope>NUCLEOTIDE SEQUENCE [LARGE SCALE GENOMIC DNA]</scope>
    <source>
        <strain evidence="4 5">HB172049</strain>
    </source>
</reference>
<dbReference type="PANTHER" id="PTHR34220">
    <property type="entry name" value="SENSOR HISTIDINE KINASE YPDA"/>
    <property type="match status" value="1"/>
</dbReference>
<dbReference type="OrthoDB" id="9792992at2"/>
<evidence type="ECO:0000313" key="5">
    <source>
        <dbReference type="Proteomes" id="UP000316727"/>
    </source>
</evidence>
<dbReference type="EMBL" id="VFRQ01000013">
    <property type="protein sequence ID" value="TPE42418.1"/>
    <property type="molecule type" value="Genomic_DNA"/>
</dbReference>
<protein>
    <recommendedName>
        <fullName evidence="3">Signal transduction histidine kinase internal region domain-containing protein</fullName>
    </recommendedName>
</protein>
<feature type="transmembrane region" description="Helical" evidence="2">
    <location>
        <begin position="112"/>
        <end position="133"/>
    </location>
</feature>
<dbReference type="PANTHER" id="PTHR34220:SF7">
    <property type="entry name" value="SENSOR HISTIDINE KINASE YPDA"/>
    <property type="match status" value="1"/>
</dbReference>
<name>A0A501VZF9_9BACT</name>
<feature type="transmembrane region" description="Helical" evidence="2">
    <location>
        <begin position="70"/>
        <end position="92"/>
    </location>
</feature>
<keyword evidence="1" id="KW-0175">Coiled coil</keyword>
<dbReference type="InterPro" id="IPR050640">
    <property type="entry name" value="Bact_2-comp_sensor_kinase"/>
</dbReference>
<organism evidence="4 5">
    <name type="scientific">Pontibacter mangrovi</name>
    <dbReference type="NCBI Taxonomy" id="2589816"/>
    <lineage>
        <taxon>Bacteria</taxon>
        <taxon>Pseudomonadati</taxon>
        <taxon>Bacteroidota</taxon>
        <taxon>Cytophagia</taxon>
        <taxon>Cytophagales</taxon>
        <taxon>Hymenobacteraceae</taxon>
        <taxon>Pontibacter</taxon>
    </lineage>
</organism>
<dbReference type="RefSeq" id="WP_140623490.1">
    <property type="nucleotide sequence ID" value="NZ_VFRQ01000013.1"/>
</dbReference>
<dbReference type="GO" id="GO:0016020">
    <property type="term" value="C:membrane"/>
    <property type="evidence" value="ECO:0007669"/>
    <property type="project" value="InterPro"/>
</dbReference>
<keyword evidence="2" id="KW-1133">Transmembrane helix</keyword>
<dbReference type="GO" id="GO:0000155">
    <property type="term" value="F:phosphorelay sensor kinase activity"/>
    <property type="evidence" value="ECO:0007669"/>
    <property type="project" value="InterPro"/>
</dbReference>
<feature type="transmembrane region" description="Helical" evidence="2">
    <location>
        <begin position="38"/>
        <end position="58"/>
    </location>
</feature>
<feature type="domain" description="Signal transduction histidine kinase internal region" evidence="3">
    <location>
        <begin position="170"/>
        <end position="244"/>
    </location>
</feature>
<evidence type="ECO:0000259" key="3">
    <source>
        <dbReference type="Pfam" id="PF06580"/>
    </source>
</evidence>
<sequence length="355" mass="41214">MAHFPYHRVGRHALAWAAFITYEISILFITAAPQRVFWWEYLGFYLLNILLFYFNASLVSADSIRLHRPLWLWLLWLLPLELGLYIVLQYGLELLYNLFRPTPKLLSFQYKFILSYVWRGLYFIGLSGAYSAARHAIANAKTISQLQVQQLQSQKEKAELEKNLVKSQNAYLQAQINPHFLFNTLNFLYNQVIDISPKASEGIFLLSEVMRHALAQLHEDGKAEASRELDHIRNYIALNQLRFQYPLQLSLQAEGALKDLRLPPLLLLTLVENMFRHGDLTDPAFPASVRLWLEEGTLSFQTRNKKRTSCVPGGHRLGLQNARTRLLNAYGPDRQCLNIQQDEHYYTVHLQIQAI</sequence>
<keyword evidence="5" id="KW-1185">Reference proteome</keyword>
<dbReference type="Proteomes" id="UP000316727">
    <property type="component" value="Unassembled WGS sequence"/>
</dbReference>
<evidence type="ECO:0000313" key="4">
    <source>
        <dbReference type="EMBL" id="TPE42418.1"/>
    </source>
</evidence>